<keyword evidence="10" id="KW-0175">Coiled coil</keyword>
<dbReference type="Pfam" id="PF06391">
    <property type="entry name" value="MAT1"/>
    <property type="match status" value="1"/>
</dbReference>
<evidence type="ECO:0000256" key="6">
    <source>
        <dbReference type="ARBA" id="ARBA00023242"/>
    </source>
</evidence>
<keyword evidence="6" id="KW-0539">Nucleus</keyword>
<dbReference type="Gene3D" id="3.30.40.10">
    <property type="entry name" value="Zinc/RING finger domain, C3HC4 (zinc finger)"/>
    <property type="match status" value="1"/>
</dbReference>
<evidence type="ECO:0000256" key="10">
    <source>
        <dbReference type="SAM" id="Coils"/>
    </source>
</evidence>
<proteinExistence type="predicted"/>
<dbReference type="PANTHER" id="PTHR12683:SF13">
    <property type="entry name" value="CDK-ACTIVATING KINASE ASSEMBLY FACTOR MAT1"/>
    <property type="match status" value="1"/>
</dbReference>
<protein>
    <recommendedName>
        <fullName evidence="2">RNA polymerase II transcription factor B subunit 3</fullName>
    </recommendedName>
    <alternativeName>
        <fullName evidence="8">RNA polymerase II transcription factor B 38 kDa subunit</fullName>
    </alternativeName>
    <alternativeName>
        <fullName evidence="7">RNA polymerase II transcription factor B p38 subunit</fullName>
    </alternativeName>
</protein>
<evidence type="ECO:0000313" key="12">
    <source>
        <dbReference type="EMBL" id="ORZ36248.1"/>
    </source>
</evidence>
<dbReference type="PANTHER" id="PTHR12683">
    <property type="entry name" value="CDK-ACTIVATING KINASE ASSEMBLY FACTOR MAT1"/>
    <property type="match status" value="1"/>
</dbReference>
<dbReference type="PROSITE" id="PS00518">
    <property type="entry name" value="ZF_RING_1"/>
    <property type="match status" value="1"/>
</dbReference>
<evidence type="ECO:0000313" key="13">
    <source>
        <dbReference type="Proteomes" id="UP000193411"/>
    </source>
</evidence>
<dbReference type="NCBIfam" id="TIGR00570">
    <property type="entry name" value="cdk7"/>
    <property type="match status" value="1"/>
</dbReference>
<evidence type="ECO:0000256" key="1">
    <source>
        <dbReference type="ARBA" id="ARBA00004123"/>
    </source>
</evidence>
<evidence type="ECO:0000256" key="5">
    <source>
        <dbReference type="ARBA" id="ARBA00022833"/>
    </source>
</evidence>
<reference evidence="12 13" key="1">
    <citation type="submission" date="2016-07" db="EMBL/GenBank/DDBJ databases">
        <title>Pervasive Adenine N6-methylation of Active Genes in Fungi.</title>
        <authorList>
            <consortium name="DOE Joint Genome Institute"/>
            <person name="Mondo S.J."/>
            <person name="Dannebaum R.O."/>
            <person name="Kuo R.C."/>
            <person name="Labutti K."/>
            <person name="Haridas S."/>
            <person name="Kuo A."/>
            <person name="Salamov A."/>
            <person name="Ahrendt S.R."/>
            <person name="Lipzen A."/>
            <person name="Sullivan W."/>
            <person name="Andreopoulos W.B."/>
            <person name="Clum A."/>
            <person name="Lindquist E."/>
            <person name="Daum C."/>
            <person name="Ramamoorthy G.K."/>
            <person name="Gryganskyi A."/>
            <person name="Culley D."/>
            <person name="Magnuson J.K."/>
            <person name="James T.Y."/>
            <person name="O'Malley M.A."/>
            <person name="Stajich J.E."/>
            <person name="Spatafora J.W."/>
            <person name="Visel A."/>
            <person name="Grigoriev I.V."/>
        </authorList>
    </citation>
    <scope>NUCLEOTIDE SEQUENCE [LARGE SCALE GENOMIC DNA]</scope>
    <source>
        <strain evidence="12 13">PL171</strain>
    </source>
</reference>
<name>A0A1Y2HNS9_9FUNG</name>
<dbReference type="InterPro" id="IPR004575">
    <property type="entry name" value="MAT1/Tfb3"/>
</dbReference>
<dbReference type="Proteomes" id="UP000193411">
    <property type="component" value="Unassembled WGS sequence"/>
</dbReference>
<evidence type="ECO:0000256" key="9">
    <source>
        <dbReference type="PROSITE-ProRule" id="PRU00175"/>
    </source>
</evidence>
<dbReference type="STRING" id="765915.A0A1Y2HNS9"/>
<dbReference type="EMBL" id="MCFL01000018">
    <property type="protein sequence ID" value="ORZ36248.1"/>
    <property type="molecule type" value="Genomic_DNA"/>
</dbReference>
<dbReference type="GO" id="GO:0006357">
    <property type="term" value="P:regulation of transcription by RNA polymerase II"/>
    <property type="evidence" value="ECO:0007669"/>
    <property type="project" value="TreeGrafter"/>
</dbReference>
<dbReference type="InterPro" id="IPR015877">
    <property type="entry name" value="MAT1_centre"/>
</dbReference>
<dbReference type="InterPro" id="IPR017907">
    <property type="entry name" value="Znf_RING_CS"/>
</dbReference>
<feature type="domain" description="RING-type" evidence="11">
    <location>
        <begin position="11"/>
        <end position="54"/>
    </location>
</feature>
<keyword evidence="4 9" id="KW-0863">Zinc-finger</keyword>
<comment type="caution">
    <text evidence="12">The sequence shown here is derived from an EMBL/GenBank/DDBJ whole genome shotgun (WGS) entry which is preliminary data.</text>
</comment>
<dbReference type="InterPro" id="IPR013083">
    <property type="entry name" value="Znf_RING/FYVE/PHD"/>
</dbReference>
<keyword evidence="5" id="KW-0862">Zinc</keyword>
<dbReference type="GO" id="GO:0016301">
    <property type="term" value="F:kinase activity"/>
    <property type="evidence" value="ECO:0007669"/>
    <property type="project" value="UniProtKB-KW"/>
</dbReference>
<evidence type="ECO:0000259" key="11">
    <source>
        <dbReference type="PROSITE" id="PS50089"/>
    </source>
</evidence>
<accession>A0A1Y2HNS9</accession>
<keyword evidence="13" id="KW-1185">Reference proteome</keyword>
<dbReference type="GO" id="GO:0005675">
    <property type="term" value="C:transcription factor TFIIH holo complex"/>
    <property type="evidence" value="ECO:0007669"/>
    <property type="project" value="InterPro"/>
</dbReference>
<evidence type="ECO:0000256" key="7">
    <source>
        <dbReference type="ARBA" id="ARBA00029873"/>
    </source>
</evidence>
<dbReference type="GO" id="GO:0061575">
    <property type="term" value="F:cyclin-dependent protein serine/threonine kinase activator activity"/>
    <property type="evidence" value="ECO:0007669"/>
    <property type="project" value="InterPro"/>
</dbReference>
<comment type="subcellular location">
    <subcellularLocation>
        <location evidence="1">Nucleus</location>
    </subcellularLocation>
</comment>
<evidence type="ECO:0000256" key="3">
    <source>
        <dbReference type="ARBA" id="ARBA00022723"/>
    </source>
</evidence>
<dbReference type="InterPro" id="IPR001841">
    <property type="entry name" value="Znf_RING"/>
</dbReference>
<keyword evidence="3" id="KW-0479">Metal-binding</keyword>
<dbReference type="PROSITE" id="PS50089">
    <property type="entry name" value="ZF_RING_2"/>
    <property type="match status" value="1"/>
</dbReference>
<keyword evidence="12" id="KW-0808">Transferase</keyword>
<dbReference type="SUPFAM" id="SSF57850">
    <property type="entry name" value="RING/U-box"/>
    <property type="match status" value="1"/>
</dbReference>
<organism evidence="12 13">
    <name type="scientific">Catenaria anguillulae PL171</name>
    <dbReference type="NCBI Taxonomy" id="765915"/>
    <lineage>
        <taxon>Eukaryota</taxon>
        <taxon>Fungi</taxon>
        <taxon>Fungi incertae sedis</taxon>
        <taxon>Blastocladiomycota</taxon>
        <taxon>Blastocladiomycetes</taxon>
        <taxon>Blastocladiales</taxon>
        <taxon>Catenariaceae</taxon>
        <taxon>Catenaria</taxon>
    </lineage>
</organism>
<dbReference type="GO" id="GO:0008270">
    <property type="term" value="F:zinc ion binding"/>
    <property type="evidence" value="ECO:0007669"/>
    <property type="project" value="UniProtKB-KW"/>
</dbReference>
<dbReference type="AlphaFoldDB" id="A0A1Y2HNS9"/>
<gene>
    <name evidence="12" type="ORF">BCR44DRAFT_39500</name>
</gene>
<evidence type="ECO:0000256" key="2">
    <source>
        <dbReference type="ARBA" id="ARBA00022257"/>
    </source>
</evidence>
<evidence type="ECO:0000256" key="4">
    <source>
        <dbReference type="ARBA" id="ARBA00022771"/>
    </source>
</evidence>
<keyword evidence="12" id="KW-0418">Kinase</keyword>
<dbReference type="OrthoDB" id="5963at2759"/>
<sequence length="357" mass="39737">MDRSADQDVTCHSCHFNRTIAQDRKVLVTLCFHKICQLCLGRILRSGKGVCPKCGREIRQSDVQAQKFEDLFVDREVRVRKRMLRVFNKIAADFPNQRAFDDYLEMVEEVIFNLANDIDVDETNALVEKYRRENQETIERNRARVNPETRVLAEMVKAERERAERRRLEVKGEIQAEQVASEERKAAILNELASSNLNANDILRHHSQVAKEMAMRAQYALGSVNGSGAVGGASGGGAGGPNALGNRKGHTFEALADRPMQADGMAMGAVDPFDTLYVDIEKDSVLPADMMDPSRYHDSYTPSGLYTDRAVVASGYSVTKVCWIRALDSAYKGLLVSPKRCDGEASLSEAADGRMTL</sequence>
<dbReference type="GO" id="GO:0006289">
    <property type="term" value="P:nucleotide-excision repair"/>
    <property type="evidence" value="ECO:0007669"/>
    <property type="project" value="InterPro"/>
</dbReference>
<evidence type="ECO:0000256" key="8">
    <source>
        <dbReference type="ARBA" id="ARBA00033277"/>
    </source>
</evidence>
<feature type="coiled-coil region" evidence="10">
    <location>
        <begin position="120"/>
        <end position="173"/>
    </location>
</feature>